<proteinExistence type="predicted"/>
<evidence type="ECO:0000313" key="2">
    <source>
        <dbReference type="EMBL" id="MBK1854313.1"/>
    </source>
</evidence>
<sequence>MSRNTLYASIALMLVVLIGSAGAYWGIKKFRQKQNQEFRFEGKLTARQDGVEPDKFKEAILTDAVMTKAITEHDLVSRWGLSDEVAAKVKLTEKFSVKVEGREITVGFQDKDKSLAQAVLKSLMASLYEQAHGKQSGGGM</sequence>
<feature type="transmembrane region" description="Helical" evidence="1">
    <location>
        <begin position="6"/>
        <end position="27"/>
    </location>
</feature>
<organism evidence="2 3">
    <name type="scientific">Oceaniferula flava</name>
    <dbReference type="NCBI Taxonomy" id="2800421"/>
    <lineage>
        <taxon>Bacteria</taxon>
        <taxon>Pseudomonadati</taxon>
        <taxon>Verrucomicrobiota</taxon>
        <taxon>Verrucomicrobiia</taxon>
        <taxon>Verrucomicrobiales</taxon>
        <taxon>Verrucomicrobiaceae</taxon>
        <taxon>Oceaniferula</taxon>
    </lineage>
</organism>
<evidence type="ECO:0000313" key="3">
    <source>
        <dbReference type="Proteomes" id="UP000634206"/>
    </source>
</evidence>
<keyword evidence="3" id="KW-1185">Reference proteome</keyword>
<name>A0AAE2S9N3_9BACT</name>
<comment type="caution">
    <text evidence="2">The sequence shown here is derived from an EMBL/GenBank/DDBJ whole genome shotgun (WGS) entry which is preliminary data.</text>
</comment>
<keyword evidence="1" id="KW-0472">Membrane</keyword>
<keyword evidence="1" id="KW-1133">Transmembrane helix</keyword>
<evidence type="ECO:0000256" key="1">
    <source>
        <dbReference type="SAM" id="Phobius"/>
    </source>
</evidence>
<dbReference type="EMBL" id="JAENIG010000002">
    <property type="protein sequence ID" value="MBK1854313.1"/>
    <property type="molecule type" value="Genomic_DNA"/>
</dbReference>
<reference evidence="2" key="1">
    <citation type="submission" date="2021-01" db="EMBL/GenBank/DDBJ databases">
        <title>Modified the classification status of verrucomicrobia.</title>
        <authorList>
            <person name="Feng X."/>
        </authorList>
    </citation>
    <scope>NUCLEOTIDE SEQUENCE</scope>
    <source>
        <strain evidence="2">5K15</strain>
    </source>
</reference>
<dbReference type="Proteomes" id="UP000634206">
    <property type="component" value="Unassembled WGS sequence"/>
</dbReference>
<dbReference type="AlphaFoldDB" id="A0AAE2S9N3"/>
<protein>
    <submittedName>
        <fullName evidence="2">Uncharacterized protein</fullName>
    </submittedName>
</protein>
<dbReference type="RefSeq" id="WP_309488918.1">
    <property type="nucleotide sequence ID" value="NZ_JAENIG010000002.1"/>
</dbReference>
<keyword evidence="1" id="KW-0812">Transmembrane</keyword>
<gene>
    <name evidence="2" type="ORF">JIN83_05055</name>
</gene>
<accession>A0AAE2S9N3</accession>